<dbReference type="Proteomes" id="UP000783686">
    <property type="component" value="Unassembled WGS sequence"/>
</dbReference>
<dbReference type="OrthoDB" id="10392510at2759"/>
<proteinExistence type="predicted"/>
<evidence type="ECO:0000256" key="1">
    <source>
        <dbReference type="SAM" id="MobiDB-lite"/>
    </source>
</evidence>
<evidence type="ECO:0000313" key="3">
    <source>
        <dbReference type="Proteomes" id="UP000614601"/>
    </source>
</evidence>
<accession>A0A811L9D5</accession>
<dbReference type="EMBL" id="CAJFDH010000005">
    <property type="protein sequence ID" value="CAD5223734.1"/>
    <property type="molecule type" value="Genomic_DNA"/>
</dbReference>
<evidence type="ECO:0000313" key="2">
    <source>
        <dbReference type="EMBL" id="CAD5223734.1"/>
    </source>
</evidence>
<gene>
    <name evidence="2" type="ORF">BOKJ2_LOCUS10504</name>
</gene>
<name>A0A811L9D5_9BILA</name>
<keyword evidence="3" id="KW-1185">Reference proteome</keyword>
<sequence length="155" mass="18327">MTTTYTYYNENALLNYWEPHTSTYNYADVNLNAFYYQSQQKDKKATEDKMASKVLKTVEDIQMAQIQRNEELVQMLSPIRKCQERIQAGQTKRNAENARRKFSLTNGVKKNKNAPAHDPKRSSLSMRRWKTEIVSKLQVQPHYYTYDTSRWSASR</sequence>
<organism evidence="2 3">
    <name type="scientific">Bursaphelenchus okinawaensis</name>
    <dbReference type="NCBI Taxonomy" id="465554"/>
    <lineage>
        <taxon>Eukaryota</taxon>
        <taxon>Metazoa</taxon>
        <taxon>Ecdysozoa</taxon>
        <taxon>Nematoda</taxon>
        <taxon>Chromadorea</taxon>
        <taxon>Rhabditida</taxon>
        <taxon>Tylenchina</taxon>
        <taxon>Tylenchomorpha</taxon>
        <taxon>Aphelenchoidea</taxon>
        <taxon>Aphelenchoididae</taxon>
        <taxon>Bursaphelenchus</taxon>
    </lineage>
</organism>
<feature type="region of interest" description="Disordered" evidence="1">
    <location>
        <begin position="86"/>
        <end position="127"/>
    </location>
</feature>
<comment type="caution">
    <text evidence="2">The sequence shown here is derived from an EMBL/GenBank/DDBJ whole genome shotgun (WGS) entry which is preliminary data.</text>
</comment>
<dbReference type="EMBL" id="CAJFCW020000005">
    <property type="protein sequence ID" value="CAG9118629.1"/>
    <property type="molecule type" value="Genomic_DNA"/>
</dbReference>
<dbReference type="AlphaFoldDB" id="A0A811L9D5"/>
<reference evidence="2" key="1">
    <citation type="submission" date="2020-09" db="EMBL/GenBank/DDBJ databases">
        <authorList>
            <person name="Kikuchi T."/>
        </authorList>
    </citation>
    <scope>NUCLEOTIDE SEQUENCE</scope>
    <source>
        <strain evidence="2">SH1</strain>
    </source>
</reference>
<protein>
    <submittedName>
        <fullName evidence="2">Uncharacterized protein</fullName>
    </submittedName>
</protein>
<dbReference type="Proteomes" id="UP000614601">
    <property type="component" value="Unassembled WGS sequence"/>
</dbReference>